<protein>
    <submittedName>
        <fullName evidence="1">Uncharacterized protein</fullName>
    </submittedName>
</protein>
<organism evidence="1 2">
    <name type="scientific">Vreelandella alkaliphila</name>
    <dbReference type="NCBI Taxonomy" id="272774"/>
    <lineage>
        <taxon>Bacteria</taxon>
        <taxon>Pseudomonadati</taxon>
        <taxon>Pseudomonadota</taxon>
        <taxon>Gammaproteobacteria</taxon>
        <taxon>Oceanospirillales</taxon>
        <taxon>Halomonadaceae</taxon>
        <taxon>Vreelandella</taxon>
    </lineage>
</organism>
<proteinExistence type="predicted"/>
<accession>A0A7C9NX40</accession>
<gene>
    <name evidence="1" type="ORF">GPL32_08205</name>
</gene>
<dbReference type="RefSeq" id="WP_162218383.1">
    <property type="nucleotide sequence ID" value="NZ_JAAEHK010000009.1"/>
</dbReference>
<dbReference type="Proteomes" id="UP000480312">
    <property type="component" value="Unassembled WGS sequence"/>
</dbReference>
<comment type="caution">
    <text evidence="1">The sequence shown here is derived from an EMBL/GenBank/DDBJ whole genome shotgun (WGS) entry which is preliminary data.</text>
</comment>
<evidence type="ECO:0000313" key="2">
    <source>
        <dbReference type="Proteomes" id="UP000480312"/>
    </source>
</evidence>
<dbReference type="AlphaFoldDB" id="A0A7C9NX40"/>
<dbReference type="EMBL" id="JAAEHK010000009">
    <property type="protein sequence ID" value="NDL70491.1"/>
    <property type="molecule type" value="Genomic_DNA"/>
</dbReference>
<evidence type="ECO:0000313" key="1">
    <source>
        <dbReference type="EMBL" id="NDL70491.1"/>
    </source>
</evidence>
<name>A0A7C9NX40_9GAMM</name>
<sequence>MFVDVFTTQESSTYTTSIEMWLEGERRLVQAIWSRVKPEGSIAVTVNRRPTFTITPDYNSTPESIETILLTECAVRYHKIDRRLAEAVTERSALHRAGNARSNRSRYLRKIIENHYALNTWEVARAGDRRYFRYALDEMPKPRTYQVEDRDGTLRYHQLLTLDTLLKITRNTIGNELPGNTFSATLGEALENGWLSTDGGTMSYSISIHPRHQDAYMNDQVNAIGKRKKWWTIVEEINFGDYE</sequence>
<reference evidence="1 2" key="1">
    <citation type="submission" date="2020-01" db="EMBL/GenBank/DDBJ databases">
        <title>Whole genome sequencing of Halomonas alkaliphila strain LS44.</title>
        <authorList>
            <person name="Kumar S."/>
            <person name="Paul D."/>
            <person name="Shouche Y."/>
            <person name="Suryavanshi M.V."/>
        </authorList>
    </citation>
    <scope>NUCLEOTIDE SEQUENCE [LARGE SCALE GENOMIC DNA]</scope>
    <source>
        <strain evidence="1 2">LS44</strain>
    </source>
</reference>